<proteinExistence type="inferred from homology"/>
<dbReference type="InterPro" id="IPR001444">
    <property type="entry name" value="Flag_bb_rod_N"/>
</dbReference>
<gene>
    <name evidence="8" type="ORF">B0T45_09860</name>
</gene>
<comment type="caution">
    <text evidence="8">The sequence shown here is derived from an EMBL/GenBank/DDBJ whole genome shotgun (WGS) entry which is preliminary data.</text>
</comment>
<comment type="function">
    <text evidence="5 6">Structural component of flagellum, the bacterial motility apparatus. Part of the rod structure of flagellar basal body.</text>
</comment>
<name>A0A1W0D114_9NEIS</name>
<keyword evidence="4 6" id="KW-0975">Bacterial flagellum</keyword>
<evidence type="ECO:0000256" key="3">
    <source>
        <dbReference type="ARBA" id="ARBA00014376"/>
    </source>
</evidence>
<evidence type="ECO:0000256" key="5">
    <source>
        <dbReference type="ARBA" id="ARBA00024934"/>
    </source>
</evidence>
<dbReference type="Proteomes" id="UP000192721">
    <property type="component" value="Unassembled WGS sequence"/>
</dbReference>
<reference evidence="8 9" key="1">
    <citation type="submission" date="2017-02" db="EMBL/GenBank/DDBJ databases">
        <title>Chromobacterium haemolyticum H5244.</title>
        <authorList>
            <person name="Gulvik C.A."/>
        </authorList>
    </citation>
    <scope>NUCLEOTIDE SEQUENCE [LARGE SCALE GENOMIC DNA]</scope>
    <source>
        <strain evidence="8 9">H5244</strain>
    </source>
</reference>
<dbReference type="PIRSF" id="PIRSF002889">
    <property type="entry name" value="Rod_FlgB"/>
    <property type="match status" value="1"/>
</dbReference>
<comment type="subcellular location">
    <subcellularLocation>
        <location evidence="1 6">Bacterial flagellum basal body</location>
    </subcellularLocation>
</comment>
<feature type="domain" description="Flagellar basal body rod protein N-terminal" evidence="7">
    <location>
        <begin position="20"/>
        <end position="37"/>
    </location>
</feature>
<evidence type="ECO:0000256" key="4">
    <source>
        <dbReference type="ARBA" id="ARBA00023143"/>
    </source>
</evidence>
<dbReference type="Pfam" id="PF00460">
    <property type="entry name" value="Flg_bb_rod"/>
    <property type="match status" value="1"/>
</dbReference>
<dbReference type="EMBL" id="MUKV01000010">
    <property type="protein sequence ID" value="OQS40691.1"/>
    <property type="molecule type" value="Genomic_DNA"/>
</dbReference>
<dbReference type="GO" id="GO:0071973">
    <property type="term" value="P:bacterial-type flagellum-dependent cell motility"/>
    <property type="evidence" value="ECO:0007669"/>
    <property type="project" value="InterPro"/>
</dbReference>
<comment type="subunit">
    <text evidence="6">The basal body constitutes a major portion of the flagellar organelle and consists of a number of rings mounted on a central rod.</text>
</comment>
<sequence>MQIASLGDAVSRSLDGLVLRQQVIAQNIANLNTPGYTPLRVDFESALQGAEGPGPRILPDRRPAIVPGAAGSAAELSHQVSQLADTTLRYQTLIKGINKQLAIMQLAISDGRR</sequence>
<evidence type="ECO:0000259" key="7">
    <source>
        <dbReference type="Pfam" id="PF00460"/>
    </source>
</evidence>
<dbReference type="GO" id="GO:0030694">
    <property type="term" value="C:bacterial-type flagellum basal body, rod"/>
    <property type="evidence" value="ECO:0007669"/>
    <property type="project" value="InterPro"/>
</dbReference>
<dbReference type="AlphaFoldDB" id="A0A1W0D114"/>
<evidence type="ECO:0000313" key="8">
    <source>
        <dbReference type="EMBL" id="OQS40691.1"/>
    </source>
</evidence>
<evidence type="ECO:0000256" key="1">
    <source>
        <dbReference type="ARBA" id="ARBA00004117"/>
    </source>
</evidence>
<protein>
    <recommendedName>
        <fullName evidence="3 6">Flagellar basal body rod protein FlgB</fullName>
    </recommendedName>
</protein>
<organism evidence="8 9">
    <name type="scientific">Chromobacterium haemolyticum</name>
    <dbReference type="NCBI Taxonomy" id="394935"/>
    <lineage>
        <taxon>Bacteria</taxon>
        <taxon>Pseudomonadati</taxon>
        <taxon>Pseudomonadota</taxon>
        <taxon>Betaproteobacteria</taxon>
        <taxon>Neisseriales</taxon>
        <taxon>Chromobacteriaceae</taxon>
        <taxon>Chromobacterium</taxon>
    </lineage>
</organism>
<comment type="similarity">
    <text evidence="2 6">Belongs to the flagella basal body rod proteins family.</text>
</comment>
<evidence type="ECO:0000256" key="2">
    <source>
        <dbReference type="ARBA" id="ARBA00009677"/>
    </source>
</evidence>
<dbReference type="RefSeq" id="WP_081555365.1">
    <property type="nucleotide sequence ID" value="NZ_MUKV01000010.1"/>
</dbReference>
<accession>A0A1W0D114</accession>
<evidence type="ECO:0000256" key="6">
    <source>
        <dbReference type="PIRNR" id="PIRNR002889"/>
    </source>
</evidence>
<evidence type="ECO:0000313" key="9">
    <source>
        <dbReference type="Proteomes" id="UP000192721"/>
    </source>
</evidence>
<dbReference type="InterPro" id="IPR006300">
    <property type="entry name" value="FlgB"/>
</dbReference>